<comment type="caution">
    <text evidence="1">The sequence shown here is derived from an EMBL/GenBank/DDBJ whole genome shotgun (WGS) entry which is preliminary data.</text>
</comment>
<dbReference type="EMBL" id="JYIU01000040">
    <property type="protein sequence ID" value="KJL21768.1"/>
    <property type="molecule type" value="Genomic_DNA"/>
</dbReference>
<evidence type="ECO:0000313" key="1">
    <source>
        <dbReference type="EMBL" id="KJL21768.1"/>
    </source>
</evidence>
<dbReference type="GeneID" id="94446066"/>
<protein>
    <submittedName>
        <fullName evidence="1">Uncharacterized protein</fullName>
    </submittedName>
</protein>
<dbReference type="RefSeq" id="WP_156149286.1">
    <property type="nucleotide sequence ID" value="NZ_CP031425.1"/>
</dbReference>
<dbReference type="PATRIC" id="fig|104336.4.peg.1710"/>
<proteinExistence type="predicted"/>
<dbReference type="AlphaFoldDB" id="A0A0F0KLN5"/>
<evidence type="ECO:0000313" key="2">
    <source>
        <dbReference type="Proteomes" id="UP000033572"/>
    </source>
</evidence>
<keyword evidence="2" id="KW-1185">Reference proteome</keyword>
<dbReference type="Proteomes" id="UP000033572">
    <property type="component" value="Unassembled WGS sequence"/>
</dbReference>
<name>A0A0F0KLN5_9MICO</name>
<reference evidence="1 2" key="1">
    <citation type="submission" date="2015-02" db="EMBL/GenBank/DDBJ databases">
        <title>Draft genome sequences of ten Microbacterium spp. with emphasis on heavy metal contaminated environments.</title>
        <authorList>
            <person name="Corretto E."/>
        </authorList>
    </citation>
    <scope>NUCLEOTIDE SEQUENCE [LARGE SCALE GENOMIC DNA]</scope>
    <source>
        <strain evidence="1 2">DSM 12966</strain>
    </source>
</reference>
<accession>A0A0F0KLN5</accession>
<organism evidence="1 2">
    <name type="scientific">Microbacterium foliorum</name>
    <dbReference type="NCBI Taxonomy" id="104336"/>
    <lineage>
        <taxon>Bacteria</taxon>
        <taxon>Bacillati</taxon>
        <taxon>Actinomycetota</taxon>
        <taxon>Actinomycetes</taxon>
        <taxon>Micrococcales</taxon>
        <taxon>Microbacteriaceae</taxon>
        <taxon>Microbacterium</taxon>
    </lineage>
</organism>
<sequence>MEDYATPFIELIDREAADLSVDERESLEFYYASVNLAEGLPPDSVPRRWCVVAQNVGRVAHMLGRLPVSGDPGATPVILEWIRFQATATLNSYQRARLGSFPGGDALIAVPE</sequence>
<gene>
    <name evidence="1" type="ORF">RN50_01669</name>
</gene>